<evidence type="ECO:0000256" key="1">
    <source>
        <dbReference type="ARBA" id="ARBA00006484"/>
    </source>
</evidence>
<dbReference type="RefSeq" id="WP_013667496.1">
    <property type="nucleotide sequence ID" value="NZ_JBHLWO010000002.1"/>
</dbReference>
<dbReference type="PANTHER" id="PTHR44196">
    <property type="entry name" value="DEHYDROGENASE/REDUCTASE SDR FAMILY MEMBER 7B"/>
    <property type="match status" value="1"/>
</dbReference>
<evidence type="ECO:0000313" key="4">
    <source>
        <dbReference type="EMBL" id="MFC0320026.1"/>
    </source>
</evidence>
<reference evidence="4 5" key="1">
    <citation type="submission" date="2024-09" db="EMBL/GenBank/DDBJ databases">
        <authorList>
            <person name="Sun Q."/>
            <person name="Mori K."/>
        </authorList>
    </citation>
    <scope>NUCLEOTIDE SEQUENCE [LARGE SCALE GENOMIC DNA]</scope>
    <source>
        <strain evidence="4 5">CCM 7765</strain>
    </source>
</reference>
<evidence type="ECO:0000256" key="2">
    <source>
        <dbReference type="ARBA" id="ARBA00023002"/>
    </source>
</evidence>
<evidence type="ECO:0000256" key="3">
    <source>
        <dbReference type="SAM" id="Phobius"/>
    </source>
</evidence>
<dbReference type="EMBL" id="JBHLWO010000002">
    <property type="protein sequence ID" value="MFC0320026.1"/>
    <property type="molecule type" value="Genomic_DNA"/>
</dbReference>
<accession>A0ABV6HMA5</accession>
<gene>
    <name evidence="4" type="ORF">ACFFI0_17005</name>
</gene>
<dbReference type="Pfam" id="PF00106">
    <property type="entry name" value="adh_short"/>
    <property type="match status" value="1"/>
</dbReference>
<protein>
    <submittedName>
        <fullName evidence="4">SDR family NAD(P)-dependent oxidoreductase</fullName>
    </submittedName>
</protein>
<dbReference type="PANTHER" id="PTHR44196:SF3">
    <property type="entry name" value="SHORT CHAIN DEHYDROGENASE FAMILY PROTEIN"/>
    <property type="match status" value="1"/>
</dbReference>
<evidence type="ECO:0000313" key="5">
    <source>
        <dbReference type="Proteomes" id="UP001589774"/>
    </source>
</evidence>
<keyword evidence="2" id="KW-0560">Oxidoreductase</keyword>
<proteinExistence type="inferred from homology"/>
<keyword evidence="3" id="KW-0472">Membrane</keyword>
<keyword evidence="3" id="KW-0812">Transmembrane</keyword>
<dbReference type="Gene3D" id="3.40.50.720">
    <property type="entry name" value="NAD(P)-binding Rossmann-like Domain"/>
    <property type="match status" value="1"/>
</dbReference>
<feature type="transmembrane region" description="Helical" evidence="3">
    <location>
        <begin position="6"/>
        <end position="25"/>
    </location>
</feature>
<sequence>MTGKRIVIVGASSGIGSVLATLLAAKGNALGITGRRGALLYELKNKYPGNIYVSSFDIQETHTCPGYLEELVQQMGGLDLLIISAGNGEVNEALDFSVENEMIALNVCGFTCVADWAFNYFLQQGYGHLVAITSLAGLRGSRQAPAYSATKAYQIRYLESLRQKAFHLQKEIIVTDICPGFVDTPMAKSPVKFWVAPVEKAAKQIVQAIDRRKNTAYITRRWQIIAWIYRYLPDFIHKRL</sequence>
<name>A0ABV6HMA5_9SPHI</name>
<keyword evidence="3" id="KW-1133">Transmembrane helix</keyword>
<dbReference type="SUPFAM" id="SSF51735">
    <property type="entry name" value="NAD(P)-binding Rossmann-fold domains"/>
    <property type="match status" value="1"/>
</dbReference>
<keyword evidence="5" id="KW-1185">Reference proteome</keyword>
<dbReference type="InterPro" id="IPR002347">
    <property type="entry name" value="SDR_fam"/>
</dbReference>
<comment type="similarity">
    <text evidence="1">Belongs to the short-chain dehydrogenases/reductases (SDR) family.</text>
</comment>
<dbReference type="Proteomes" id="UP001589774">
    <property type="component" value="Unassembled WGS sequence"/>
</dbReference>
<dbReference type="InterPro" id="IPR036291">
    <property type="entry name" value="NAD(P)-bd_dom_sf"/>
</dbReference>
<comment type="caution">
    <text evidence="4">The sequence shown here is derived from an EMBL/GenBank/DDBJ whole genome shotgun (WGS) entry which is preliminary data.</text>
</comment>
<organism evidence="4 5">
    <name type="scientific">Olivibacter oleidegradans</name>
    <dbReference type="NCBI Taxonomy" id="760123"/>
    <lineage>
        <taxon>Bacteria</taxon>
        <taxon>Pseudomonadati</taxon>
        <taxon>Bacteroidota</taxon>
        <taxon>Sphingobacteriia</taxon>
        <taxon>Sphingobacteriales</taxon>
        <taxon>Sphingobacteriaceae</taxon>
        <taxon>Olivibacter</taxon>
    </lineage>
</organism>
<dbReference type="PRINTS" id="PR00081">
    <property type="entry name" value="GDHRDH"/>
</dbReference>